<organism evidence="6 7">
    <name type="scientific">Gallibacterium genomosp. 2</name>
    <dbReference type="NCBI Taxonomy" id="155517"/>
    <lineage>
        <taxon>Bacteria</taxon>
        <taxon>Pseudomonadati</taxon>
        <taxon>Pseudomonadota</taxon>
        <taxon>Gammaproteobacteria</taxon>
        <taxon>Pasteurellales</taxon>
        <taxon>Pasteurellaceae</taxon>
        <taxon>Gallibacterium</taxon>
    </lineage>
</organism>
<dbReference type="Gene3D" id="3.30.450.40">
    <property type="match status" value="1"/>
</dbReference>
<dbReference type="PROSITE" id="PS51077">
    <property type="entry name" value="HTH_ICLR"/>
    <property type="match status" value="1"/>
</dbReference>
<dbReference type="SUPFAM" id="SSF46785">
    <property type="entry name" value="Winged helix' DNA-binding domain"/>
    <property type="match status" value="1"/>
</dbReference>
<dbReference type="InterPro" id="IPR050707">
    <property type="entry name" value="HTH_MetabolicPath_Reg"/>
</dbReference>
<evidence type="ECO:0000256" key="3">
    <source>
        <dbReference type="ARBA" id="ARBA00023163"/>
    </source>
</evidence>
<evidence type="ECO:0000313" key="7">
    <source>
        <dbReference type="Proteomes" id="UP000030418"/>
    </source>
</evidence>
<dbReference type="PANTHER" id="PTHR30136:SF19">
    <property type="entry name" value="DNA-BINDING TRANSCRIPTIONAL REPRESSOR YIAJ"/>
    <property type="match status" value="1"/>
</dbReference>
<keyword evidence="3" id="KW-0804">Transcription</keyword>
<dbReference type="Proteomes" id="UP000030418">
    <property type="component" value="Unassembled WGS sequence"/>
</dbReference>
<comment type="caution">
    <text evidence="6">The sequence shown here is derived from an EMBL/GenBank/DDBJ whole genome shotgun (WGS) entry which is preliminary data.</text>
</comment>
<name>A0A0A2XCZ5_9PAST</name>
<dbReference type="InterPro" id="IPR029016">
    <property type="entry name" value="GAF-like_dom_sf"/>
</dbReference>
<keyword evidence="2" id="KW-0238">DNA-binding</keyword>
<evidence type="ECO:0000259" key="4">
    <source>
        <dbReference type="PROSITE" id="PS51077"/>
    </source>
</evidence>
<keyword evidence="1" id="KW-0805">Transcription regulation</keyword>
<dbReference type="GO" id="GO:0045892">
    <property type="term" value="P:negative regulation of DNA-templated transcription"/>
    <property type="evidence" value="ECO:0007669"/>
    <property type="project" value="TreeGrafter"/>
</dbReference>
<accession>A0A0A2XCZ5</accession>
<dbReference type="Pfam" id="PF09339">
    <property type="entry name" value="HTH_IclR"/>
    <property type="match status" value="1"/>
</dbReference>
<reference evidence="6 7" key="1">
    <citation type="submission" date="2014-08" db="EMBL/GenBank/DDBJ databases">
        <title>Chaperone-usher fimbriae in a diverse selection of Gallibacterium genomes.</title>
        <authorList>
            <person name="Kudirkiene E."/>
            <person name="Bager R.J."/>
            <person name="Johnson T.J."/>
            <person name="Bojesen A.M."/>
        </authorList>
    </citation>
    <scope>NUCLEOTIDE SEQUENCE [LARGE SCALE GENOMIC DNA]</scope>
    <source>
        <strain evidence="6 7">CCM5976</strain>
    </source>
</reference>
<dbReference type="InterPro" id="IPR014757">
    <property type="entry name" value="Tscrpt_reg_IclR_C"/>
</dbReference>
<dbReference type="RefSeq" id="WP_039136786.1">
    <property type="nucleotide sequence ID" value="NZ_JPXY01000051.1"/>
</dbReference>
<evidence type="ECO:0000256" key="1">
    <source>
        <dbReference type="ARBA" id="ARBA00023015"/>
    </source>
</evidence>
<feature type="domain" description="HTH iclR-type" evidence="4">
    <location>
        <begin position="10"/>
        <end position="72"/>
    </location>
</feature>
<dbReference type="Pfam" id="PF01614">
    <property type="entry name" value="IclR_C"/>
    <property type="match status" value="1"/>
</dbReference>
<evidence type="ECO:0000313" key="6">
    <source>
        <dbReference type="EMBL" id="KGQ30231.1"/>
    </source>
</evidence>
<dbReference type="InterPro" id="IPR036390">
    <property type="entry name" value="WH_DNA-bd_sf"/>
</dbReference>
<dbReference type="EMBL" id="JPXY01000051">
    <property type="protein sequence ID" value="KGQ30231.1"/>
    <property type="molecule type" value="Genomic_DNA"/>
</dbReference>
<sequence>MKTEEKTAGSQSLVRGLHLIDILSNYPNGCPLASIADIAQLNKSTTHRLLQSLQAAGFVKPALAAGSYRLSTKCLALGQKVLSSMNIINVAAPHLERLNLELGETVNFSYRDGDQVILIYKLEPTTGMMRTRSYIGQYMQLYCSAMGKLFLAYDESIKLADYWERSNKIIEQLTYNTITNISVMQQELMIIRQNGFSMDREENELGISCIAAPVFNAQNKIQYAISISLSTIKLGQLGHSHILQPLINTANSVSEELGWLKDDVSNKEI</sequence>
<dbReference type="SMART" id="SM00346">
    <property type="entry name" value="HTH_ICLR"/>
    <property type="match status" value="1"/>
</dbReference>
<dbReference type="GO" id="GO:0003700">
    <property type="term" value="F:DNA-binding transcription factor activity"/>
    <property type="evidence" value="ECO:0007669"/>
    <property type="project" value="TreeGrafter"/>
</dbReference>
<dbReference type="InterPro" id="IPR005471">
    <property type="entry name" value="Tscrpt_reg_IclR_N"/>
</dbReference>
<evidence type="ECO:0000259" key="5">
    <source>
        <dbReference type="PROSITE" id="PS51078"/>
    </source>
</evidence>
<dbReference type="InterPro" id="IPR036388">
    <property type="entry name" value="WH-like_DNA-bd_sf"/>
</dbReference>
<dbReference type="GO" id="GO:0003677">
    <property type="term" value="F:DNA binding"/>
    <property type="evidence" value="ECO:0007669"/>
    <property type="project" value="UniProtKB-KW"/>
</dbReference>
<dbReference type="AlphaFoldDB" id="A0A0A2XCZ5"/>
<gene>
    <name evidence="6" type="ORF">P375_10630</name>
</gene>
<dbReference type="SUPFAM" id="SSF55781">
    <property type="entry name" value="GAF domain-like"/>
    <property type="match status" value="1"/>
</dbReference>
<proteinExistence type="predicted"/>
<keyword evidence="7" id="KW-1185">Reference proteome</keyword>
<dbReference type="PANTHER" id="PTHR30136">
    <property type="entry name" value="HELIX-TURN-HELIX TRANSCRIPTIONAL REGULATOR, ICLR FAMILY"/>
    <property type="match status" value="1"/>
</dbReference>
<evidence type="ECO:0000256" key="2">
    <source>
        <dbReference type="ARBA" id="ARBA00023125"/>
    </source>
</evidence>
<feature type="domain" description="IclR-ED" evidence="5">
    <location>
        <begin position="73"/>
        <end position="259"/>
    </location>
</feature>
<dbReference type="Gene3D" id="1.10.10.10">
    <property type="entry name" value="Winged helix-like DNA-binding domain superfamily/Winged helix DNA-binding domain"/>
    <property type="match status" value="1"/>
</dbReference>
<dbReference type="PROSITE" id="PS51078">
    <property type="entry name" value="ICLR_ED"/>
    <property type="match status" value="1"/>
</dbReference>
<protein>
    <submittedName>
        <fullName evidence="6">Transcriptional regulator</fullName>
    </submittedName>
</protein>